<evidence type="ECO:0000259" key="2">
    <source>
        <dbReference type="Pfam" id="PF13392"/>
    </source>
</evidence>
<dbReference type="InterPro" id="IPR036388">
    <property type="entry name" value="WH-like_DNA-bd_sf"/>
</dbReference>
<dbReference type="InterPro" id="IPR003647">
    <property type="entry name" value="Intron_nuc_1_rpt"/>
</dbReference>
<proteinExistence type="predicted"/>
<dbReference type="GO" id="GO:0016788">
    <property type="term" value="F:hydrolase activity, acting on ester bonds"/>
    <property type="evidence" value="ECO:0007669"/>
    <property type="project" value="InterPro"/>
</dbReference>
<evidence type="ECO:0008006" key="5">
    <source>
        <dbReference type="Google" id="ProtNLM"/>
    </source>
</evidence>
<dbReference type="RefSeq" id="WP_147583804.1">
    <property type="nucleotide sequence ID" value="NZ_CP042831.1"/>
</dbReference>
<dbReference type="KEGG" id="fak:FUA48_12310"/>
<dbReference type="OrthoDB" id="6631788at2"/>
<dbReference type="Gene3D" id="3.90.75.20">
    <property type="match status" value="1"/>
</dbReference>
<dbReference type="SMART" id="SM00497">
    <property type="entry name" value="IENR1"/>
    <property type="match status" value="1"/>
</dbReference>
<dbReference type="InterPro" id="IPR010902">
    <property type="entry name" value="NUMOD4"/>
</dbReference>
<gene>
    <name evidence="3" type="ORF">FUA48_12310</name>
</gene>
<accession>A0A5B9FZD0</accession>
<keyword evidence="4" id="KW-1185">Reference proteome</keyword>
<dbReference type="Proteomes" id="UP000321222">
    <property type="component" value="Chromosome"/>
</dbReference>
<dbReference type="Pfam" id="PF13392">
    <property type="entry name" value="HNH_3"/>
    <property type="match status" value="1"/>
</dbReference>
<dbReference type="Pfam" id="PF07463">
    <property type="entry name" value="NUMOD4"/>
    <property type="match status" value="1"/>
</dbReference>
<dbReference type="InterPro" id="IPR044925">
    <property type="entry name" value="His-Me_finger_sf"/>
</dbReference>
<feature type="domain" description="HNH nuclease" evidence="2">
    <location>
        <begin position="76"/>
        <end position="120"/>
    </location>
</feature>
<dbReference type="AlphaFoldDB" id="A0A5B9FZD0"/>
<feature type="domain" description="NUMOD4" evidence="1">
    <location>
        <begin position="8"/>
        <end position="66"/>
    </location>
</feature>
<evidence type="ECO:0000313" key="3">
    <source>
        <dbReference type="EMBL" id="QEE50332.1"/>
    </source>
</evidence>
<dbReference type="SUPFAM" id="SSF54060">
    <property type="entry name" value="His-Me finger endonucleases"/>
    <property type="match status" value="1"/>
</dbReference>
<evidence type="ECO:0000259" key="1">
    <source>
        <dbReference type="Pfam" id="PF07463"/>
    </source>
</evidence>
<evidence type="ECO:0000313" key="4">
    <source>
        <dbReference type="Proteomes" id="UP000321222"/>
    </source>
</evidence>
<sequence>MIEYLENEIWRDVLNYEGCYQISNLGRVKSVERKVKSSRSKTGYRTIKEKLMTPLLSKYGYYRVHLMKEGKSFIAMVHRLIAEAFIPNPNNKPQVNHINLIRTDNRIENLEWMTNKENMRHAWDNNSANKEAIKKATIIAQERNKKAVIQYNVNMEIVKTFLSIKDASEECNIRHSNIGMCCSGKIKTAGGFIWKYVA</sequence>
<dbReference type="SUPFAM" id="SSF64496">
    <property type="entry name" value="DNA-binding domain of intron-encoded endonucleases"/>
    <property type="match status" value="1"/>
</dbReference>
<reference evidence="3 4" key="1">
    <citation type="submission" date="2019-08" db="EMBL/GenBank/DDBJ databases">
        <title>Flavobacterium alkalisoli sp. nov., isolated from rhizosphere soil of Suaeda salsa.</title>
        <authorList>
            <person name="Sun J.-Q."/>
            <person name="Xu L."/>
        </authorList>
    </citation>
    <scope>NUCLEOTIDE SEQUENCE [LARGE SCALE GENOMIC DNA]</scope>
    <source>
        <strain evidence="3 4">XS-5</strain>
    </source>
</reference>
<dbReference type="EMBL" id="CP042831">
    <property type="protein sequence ID" value="QEE50332.1"/>
    <property type="molecule type" value="Genomic_DNA"/>
</dbReference>
<dbReference type="Gene3D" id="1.10.10.10">
    <property type="entry name" value="Winged helix-like DNA-binding domain superfamily/Winged helix DNA-binding domain"/>
    <property type="match status" value="1"/>
</dbReference>
<protein>
    <recommendedName>
        <fullName evidence="5">HNH endonuclease</fullName>
    </recommendedName>
</protein>
<dbReference type="InterPro" id="IPR003615">
    <property type="entry name" value="HNH_nuc"/>
</dbReference>
<name>A0A5B9FZD0_9FLAO</name>
<organism evidence="3 4">
    <name type="scientific">Flavobacterium alkalisoli</name>
    <dbReference type="NCBI Taxonomy" id="2602769"/>
    <lineage>
        <taxon>Bacteria</taxon>
        <taxon>Pseudomonadati</taxon>
        <taxon>Bacteroidota</taxon>
        <taxon>Flavobacteriia</taxon>
        <taxon>Flavobacteriales</taxon>
        <taxon>Flavobacteriaceae</taxon>
        <taxon>Flavobacterium</taxon>
    </lineage>
</organism>